<dbReference type="Pfam" id="PF03663">
    <property type="entry name" value="Glyco_hydro_76"/>
    <property type="match status" value="1"/>
</dbReference>
<dbReference type="InterPro" id="IPR005198">
    <property type="entry name" value="Glyco_hydro_76"/>
</dbReference>
<evidence type="ECO:0000256" key="1">
    <source>
        <dbReference type="SAM" id="MobiDB-lite"/>
    </source>
</evidence>
<dbReference type="GO" id="GO:0005524">
    <property type="term" value="F:ATP binding"/>
    <property type="evidence" value="ECO:0007669"/>
    <property type="project" value="InterPro"/>
</dbReference>
<dbReference type="PROSITE" id="PS00109">
    <property type="entry name" value="PROTEIN_KINASE_TYR"/>
    <property type="match status" value="1"/>
</dbReference>
<feature type="region of interest" description="Disordered" evidence="1">
    <location>
        <begin position="419"/>
        <end position="441"/>
    </location>
</feature>
<keyword evidence="5" id="KW-1185">Reference proteome</keyword>
<dbReference type="InterPro" id="IPR000719">
    <property type="entry name" value="Prot_kinase_dom"/>
</dbReference>
<keyword evidence="2" id="KW-1133">Transmembrane helix</keyword>
<organism evidence="4 5">
    <name type="scientific">Mycena venus</name>
    <dbReference type="NCBI Taxonomy" id="2733690"/>
    <lineage>
        <taxon>Eukaryota</taxon>
        <taxon>Fungi</taxon>
        <taxon>Dikarya</taxon>
        <taxon>Basidiomycota</taxon>
        <taxon>Agaricomycotina</taxon>
        <taxon>Agaricomycetes</taxon>
        <taxon>Agaricomycetidae</taxon>
        <taxon>Agaricales</taxon>
        <taxon>Marasmiineae</taxon>
        <taxon>Mycenaceae</taxon>
        <taxon>Mycena</taxon>
    </lineage>
</organism>
<dbReference type="AlphaFoldDB" id="A0A8H6Y0S4"/>
<dbReference type="EMBL" id="JACAZI010000010">
    <property type="protein sequence ID" value="KAF7349881.1"/>
    <property type="molecule type" value="Genomic_DNA"/>
</dbReference>
<feature type="domain" description="Protein kinase" evidence="3">
    <location>
        <begin position="560"/>
        <end position="827"/>
    </location>
</feature>
<evidence type="ECO:0000313" key="4">
    <source>
        <dbReference type="EMBL" id="KAF7349881.1"/>
    </source>
</evidence>
<dbReference type="Pfam" id="PF07714">
    <property type="entry name" value="PK_Tyr_Ser-Thr"/>
    <property type="match status" value="1"/>
</dbReference>
<dbReference type="SUPFAM" id="SSF48208">
    <property type="entry name" value="Six-hairpin glycosidases"/>
    <property type="match status" value="1"/>
</dbReference>
<accession>A0A8H6Y0S4</accession>
<proteinExistence type="predicted"/>
<dbReference type="PANTHER" id="PTHR44329">
    <property type="entry name" value="SERINE/THREONINE-PROTEIN KINASE TNNI3K-RELATED"/>
    <property type="match status" value="1"/>
</dbReference>
<sequence>MSATDRVSLASKALGTAIDRLNSFGQFSNDTVGAPFGTTGFLYGQMATFDIVTNQTSYGRTLQRYFTLAQEISPNFSDPFVSPLSHSGKLTYMTDQQHFNVRSCFILSARAYTAYKDPKFLDFAIQSWWVGRRYTIAQDDASSGKMSVKDFQISGQCNNRTMVGGTFWSTNATDALVVSLSTGYFLLVSALLAEATSDAVYLQAAVESADFFQAQLYTSDHIALDSISGRPPYNSGLLLEGLAVLYSVTGNASIQSLLSNTLLGVIPSVTWQGENGIIVDTVDLNMGDMNLVQALGIIHARNLTSPALRQYVEAYIAVQFNAVVDLAKSPGTDIYGSSWVGPPSEIFSGNNQTIALAALLSAIGGVLGGALVLGGLGLWFYRRHRLHSNEQWAPALATTEIRAVEEGSVLSVPASASQLVADPSPSRSESSNMASALPDRPHWPVTQSLELVDAVIQYQVQRAGYLGQGIAAGDLLGALRICEDRLNSLLVDVLVSPEAKGKVLLLEGYRSQSFLDAVQGALDRGSIPPERVSQARRLILRLSEARDQLPSSLFITGVTGHDEKMSFCGGFGDVYRASYNGSTVALKRMRMFESGPDSAKSRLQFCREALVWQSLRHKYILPLIGIDRETFPSFSLVSPWMQHGTVLRYLSEHRHHANVEQLLLQVAEGLAYLHSNKIVHGDLRGANILVSDDWNIYLADFGLSSAIEAHSSVGAIKASSNRDGSARWFAPELIMPTEFGCERFVRTPQTDVYAFGFVCIELHTGSLPFPDISEDMAVMLKVREGRRPERPRGMSDAFWKIVTAAWAQNHQDRPDMETIIRAFSPAVTQA</sequence>
<keyword evidence="2" id="KW-0472">Membrane</keyword>
<dbReference type="Gene3D" id="1.50.10.20">
    <property type="match status" value="1"/>
</dbReference>
<comment type="caution">
    <text evidence="4">The sequence shown here is derived from an EMBL/GenBank/DDBJ whole genome shotgun (WGS) entry which is preliminary data.</text>
</comment>
<dbReference type="GO" id="GO:0004674">
    <property type="term" value="F:protein serine/threonine kinase activity"/>
    <property type="evidence" value="ECO:0007669"/>
    <property type="project" value="TreeGrafter"/>
</dbReference>
<protein>
    <recommendedName>
        <fullName evidence="3">Protein kinase domain-containing protein</fullName>
    </recommendedName>
</protein>
<gene>
    <name evidence="4" type="ORF">MVEN_01288600</name>
</gene>
<evidence type="ECO:0000259" key="3">
    <source>
        <dbReference type="PROSITE" id="PS50011"/>
    </source>
</evidence>
<dbReference type="Proteomes" id="UP000620124">
    <property type="component" value="Unassembled WGS sequence"/>
</dbReference>
<evidence type="ECO:0000256" key="2">
    <source>
        <dbReference type="SAM" id="Phobius"/>
    </source>
</evidence>
<dbReference type="InterPro" id="IPR001245">
    <property type="entry name" value="Ser-Thr/Tyr_kinase_cat_dom"/>
</dbReference>
<dbReference type="InterPro" id="IPR051681">
    <property type="entry name" value="Ser/Thr_Kinases-Pseudokinases"/>
</dbReference>
<dbReference type="SUPFAM" id="SSF56112">
    <property type="entry name" value="Protein kinase-like (PK-like)"/>
    <property type="match status" value="1"/>
</dbReference>
<dbReference type="Gene3D" id="1.10.510.10">
    <property type="entry name" value="Transferase(Phosphotransferase) domain 1"/>
    <property type="match status" value="1"/>
</dbReference>
<dbReference type="InterPro" id="IPR008928">
    <property type="entry name" value="6-hairpin_glycosidase_sf"/>
</dbReference>
<keyword evidence="2" id="KW-0812">Transmembrane</keyword>
<dbReference type="GO" id="GO:0005975">
    <property type="term" value="P:carbohydrate metabolic process"/>
    <property type="evidence" value="ECO:0007669"/>
    <property type="project" value="InterPro"/>
</dbReference>
<dbReference type="PROSITE" id="PS50011">
    <property type="entry name" value="PROTEIN_KINASE_DOM"/>
    <property type="match status" value="1"/>
</dbReference>
<dbReference type="InterPro" id="IPR011009">
    <property type="entry name" value="Kinase-like_dom_sf"/>
</dbReference>
<feature type="transmembrane region" description="Helical" evidence="2">
    <location>
        <begin position="354"/>
        <end position="381"/>
    </location>
</feature>
<reference evidence="4" key="1">
    <citation type="submission" date="2020-05" db="EMBL/GenBank/DDBJ databases">
        <title>Mycena genomes resolve the evolution of fungal bioluminescence.</title>
        <authorList>
            <person name="Tsai I.J."/>
        </authorList>
    </citation>
    <scope>NUCLEOTIDE SEQUENCE</scope>
    <source>
        <strain evidence="4">CCC161011</strain>
    </source>
</reference>
<dbReference type="InterPro" id="IPR008266">
    <property type="entry name" value="Tyr_kinase_AS"/>
</dbReference>
<feature type="compositionally biased region" description="Polar residues" evidence="1">
    <location>
        <begin position="425"/>
        <end position="434"/>
    </location>
</feature>
<dbReference type="OrthoDB" id="346907at2759"/>
<name>A0A8H6Y0S4_9AGAR</name>
<evidence type="ECO:0000313" key="5">
    <source>
        <dbReference type="Proteomes" id="UP000620124"/>
    </source>
</evidence>
<dbReference type="PANTHER" id="PTHR44329:SF214">
    <property type="entry name" value="PROTEIN KINASE DOMAIN-CONTAINING PROTEIN"/>
    <property type="match status" value="1"/>
</dbReference>